<dbReference type="EMBL" id="JARYMX010000004">
    <property type="protein sequence ID" value="KAJ9552965.1"/>
    <property type="molecule type" value="Genomic_DNA"/>
</dbReference>
<reference evidence="1" key="1">
    <citation type="submission" date="2023-03" db="EMBL/GenBank/DDBJ databases">
        <title>Chromosome-scale reference genome and RAD-based genetic map of yellow starthistle (Centaurea solstitialis) reveal putative structural variation and QTLs associated with invader traits.</title>
        <authorList>
            <person name="Reatini B."/>
            <person name="Cang F.A."/>
            <person name="Jiang Q."/>
            <person name="Mckibben M.T.W."/>
            <person name="Barker M.S."/>
            <person name="Rieseberg L.H."/>
            <person name="Dlugosch K.M."/>
        </authorList>
    </citation>
    <scope>NUCLEOTIDE SEQUENCE</scope>
    <source>
        <strain evidence="1">CAN-66</strain>
        <tissue evidence="1">Leaf</tissue>
    </source>
</reference>
<dbReference type="AlphaFoldDB" id="A0AA38WI03"/>
<dbReference type="Proteomes" id="UP001172457">
    <property type="component" value="Chromosome 4"/>
</dbReference>
<dbReference type="Pfam" id="PF04827">
    <property type="entry name" value="Plant_tran"/>
    <property type="match status" value="1"/>
</dbReference>
<dbReference type="InterPro" id="IPR006912">
    <property type="entry name" value="Harbinger_derived_prot"/>
</dbReference>
<keyword evidence="2" id="KW-1185">Reference proteome</keyword>
<protein>
    <submittedName>
        <fullName evidence="1">Uncharacterized protein</fullName>
    </submittedName>
</protein>
<sequence>MAPKSLKASIIRGSYGRVLKDVRIDIKGLLRNFFAKVLFTSTRENIYENLLLMIFRRCSCCMNKDTTYPACLIVYTGIGRVVPLHEVVNTIEAFFGVPGAINDIVVVNQSPIFNDLFEHKVPDSSFNVNNTHYKYKYYLADGIYSEWATFVKAFS</sequence>
<organism evidence="1 2">
    <name type="scientific">Centaurea solstitialis</name>
    <name type="common">yellow star-thistle</name>
    <dbReference type="NCBI Taxonomy" id="347529"/>
    <lineage>
        <taxon>Eukaryota</taxon>
        <taxon>Viridiplantae</taxon>
        <taxon>Streptophyta</taxon>
        <taxon>Embryophyta</taxon>
        <taxon>Tracheophyta</taxon>
        <taxon>Spermatophyta</taxon>
        <taxon>Magnoliopsida</taxon>
        <taxon>eudicotyledons</taxon>
        <taxon>Gunneridae</taxon>
        <taxon>Pentapetalae</taxon>
        <taxon>asterids</taxon>
        <taxon>campanulids</taxon>
        <taxon>Asterales</taxon>
        <taxon>Asteraceae</taxon>
        <taxon>Carduoideae</taxon>
        <taxon>Cardueae</taxon>
        <taxon>Centaureinae</taxon>
        <taxon>Centaurea</taxon>
    </lineage>
</organism>
<comment type="caution">
    <text evidence="1">The sequence shown here is derived from an EMBL/GenBank/DDBJ whole genome shotgun (WGS) entry which is preliminary data.</text>
</comment>
<gene>
    <name evidence="1" type="ORF">OSB04_017010</name>
</gene>
<proteinExistence type="predicted"/>
<accession>A0AA38WI03</accession>
<evidence type="ECO:0000313" key="1">
    <source>
        <dbReference type="EMBL" id="KAJ9552965.1"/>
    </source>
</evidence>
<name>A0AA38WI03_9ASTR</name>
<evidence type="ECO:0000313" key="2">
    <source>
        <dbReference type="Proteomes" id="UP001172457"/>
    </source>
</evidence>